<keyword evidence="2 5" id="KW-0812">Transmembrane</keyword>
<dbReference type="PANTHER" id="PTHR42718:SF42">
    <property type="entry name" value="EXPORT PROTEIN"/>
    <property type="match status" value="1"/>
</dbReference>
<evidence type="ECO:0000313" key="8">
    <source>
        <dbReference type="Proteomes" id="UP001500467"/>
    </source>
</evidence>
<feature type="transmembrane region" description="Helical" evidence="5">
    <location>
        <begin position="132"/>
        <end position="154"/>
    </location>
</feature>
<accession>A0ABN1VL28</accession>
<dbReference type="Proteomes" id="UP001500467">
    <property type="component" value="Unassembled WGS sequence"/>
</dbReference>
<reference evidence="7 8" key="1">
    <citation type="journal article" date="2019" name="Int. J. Syst. Evol. Microbiol.">
        <title>The Global Catalogue of Microorganisms (GCM) 10K type strain sequencing project: providing services to taxonomists for standard genome sequencing and annotation.</title>
        <authorList>
            <consortium name="The Broad Institute Genomics Platform"/>
            <consortium name="The Broad Institute Genome Sequencing Center for Infectious Disease"/>
            <person name="Wu L."/>
            <person name="Ma J."/>
        </authorList>
    </citation>
    <scope>NUCLEOTIDE SEQUENCE [LARGE SCALE GENOMIC DNA]</scope>
    <source>
        <strain evidence="7 8">JCM 13022</strain>
    </source>
</reference>
<dbReference type="InterPro" id="IPR036259">
    <property type="entry name" value="MFS_trans_sf"/>
</dbReference>
<feature type="transmembrane region" description="Helical" evidence="5">
    <location>
        <begin position="39"/>
        <end position="59"/>
    </location>
</feature>
<evidence type="ECO:0000256" key="4">
    <source>
        <dbReference type="ARBA" id="ARBA00023136"/>
    </source>
</evidence>
<protein>
    <submittedName>
        <fullName evidence="7">MFS transporter</fullName>
    </submittedName>
</protein>
<dbReference type="PROSITE" id="PS50850">
    <property type="entry name" value="MFS"/>
    <property type="match status" value="1"/>
</dbReference>
<feature type="transmembrane region" description="Helical" evidence="5">
    <location>
        <begin position="509"/>
        <end position="529"/>
    </location>
</feature>
<comment type="subcellular location">
    <subcellularLocation>
        <location evidence="1">Cell membrane</location>
        <topology evidence="1">Multi-pass membrane protein</topology>
    </subcellularLocation>
</comment>
<feature type="transmembrane region" description="Helical" evidence="5">
    <location>
        <begin position="194"/>
        <end position="215"/>
    </location>
</feature>
<keyword evidence="8" id="KW-1185">Reference proteome</keyword>
<feature type="transmembrane region" description="Helical" evidence="5">
    <location>
        <begin position="227"/>
        <end position="247"/>
    </location>
</feature>
<feature type="transmembrane region" description="Helical" evidence="5">
    <location>
        <begin position="385"/>
        <end position="411"/>
    </location>
</feature>
<comment type="caution">
    <text evidence="7">The sequence shown here is derived from an EMBL/GenBank/DDBJ whole genome shotgun (WGS) entry which is preliminary data.</text>
</comment>
<feature type="transmembrane region" description="Helical" evidence="5">
    <location>
        <begin position="79"/>
        <end position="99"/>
    </location>
</feature>
<dbReference type="RefSeq" id="WP_344073669.1">
    <property type="nucleotide sequence ID" value="NZ_BAAALM010000016.1"/>
</dbReference>
<dbReference type="EMBL" id="BAAALM010000016">
    <property type="protein sequence ID" value="GAA1215803.1"/>
    <property type="molecule type" value="Genomic_DNA"/>
</dbReference>
<feature type="transmembrane region" description="Helical" evidence="5">
    <location>
        <begin position="329"/>
        <end position="348"/>
    </location>
</feature>
<dbReference type="InterPro" id="IPR011701">
    <property type="entry name" value="MFS"/>
</dbReference>
<feature type="transmembrane region" description="Helical" evidence="5">
    <location>
        <begin position="297"/>
        <end position="317"/>
    </location>
</feature>
<keyword evidence="4 5" id="KW-0472">Membrane</keyword>
<proteinExistence type="predicted"/>
<dbReference type="PANTHER" id="PTHR42718">
    <property type="entry name" value="MAJOR FACILITATOR SUPERFAMILY MULTIDRUG TRANSPORTER MFSC"/>
    <property type="match status" value="1"/>
</dbReference>
<dbReference type="CDD" id="cd17321">
    <property type="entry name" value="MFS_MMR_MDR_like"/>
    <property type="match status" value="1"/>
</dbReference>
<feature type="transmembrane region" description="Helical" evidence="5">
    <location>
        <begin position="106"/>
        <end position="126"/>
    </location>
</feature>
<evidence type="ECO:0000256" key="3">
    <source>
        <dbReference type="ARBA" id="ARBA00022989"/>
    </source>
</evidence>
<evidence type="ECO:0000256" key="2">
    <source>
        <dbReference type="ARBA" id="ARBA00022692"/>
    </source>
</evidence>
<dbReference type="InterPro" id="IPR020846">
    <property type="entry name" value="MFS_dom"/>
</dbReference>
<feature type="transmembrane region" description="Helical" evidence="5">
    <location>
        <begin position="259"/>
        <end position="276"/>
    </location>
</feature>
<gene>
    <name evidence="7" type="ORF">GCM10009675_42500</name>
</gene>
<feature type="transmembrane region" description="Helical" evidence="5">
    <location>
        <begin position="166"/>
        <end position="188"/>
    </location>
</feature>
<organism evidence="7 8">
    <name type="scientific">Prauserella alba</name>
    <dbReference type="NCBI Taxonomy" id="176898"/>
    <lineage>
        <taxon>Bacteria</taxon>
        <taxon>Bacillati</taxon>
        <taxon>Actinomycetota</taxon>
        <taxon>Actinomycetes</taxon>
        <taxon>Pseudonocardiales</taxon>
        <taxon>Pseudonocardiaceae</taxon>
        <taxon>Prauserella</taxon>
    </lineage>
</organism>
<feature type="transmembrane region" description="Helical" evidence="5">
    <location>
        <begin position="360"/>
        <end position="379"/>
    </location>
</feature>
<evidence type="ECO:0000256" key="1">
    <source>
        <dbReference type="ARBA" id="ARBA00004651"/>
    </source>
</evidence>
<evidence type="ECO:0000313" key="7">
    <source>
        <dbReference type="EMBL" id="GAA1215803.1"/>
    </source>
</evidence>
<dbReference type="Pfam" id="PF07690">
    <property type="entry name" value="MFS_1"/>
    <property type="match status" value="1"/>
</dbReference>
<sequence length="551" mass="58113">MSQPGASATTAESKPQRRQRQLDEAVAEGISLDVFRRRWIIVAAMCTSLLAVMLANSSMNLALPGMTSDLRITQAEQTWVVDLFSLVFAALLFTAGAIGDRYGRKLVLQVGMVLFTVPSLYAGLIADSGIELIVARGVMGIGAAMVMPSTLSIINTTFPRSQRAGAIAVWTGVAGAGAGLGTVFSGVLLEFWNWRSAFLMSVAFGVVAFVANQILSHESKDEKRTPIDWFGGLLSTVGILGLVYAIIEGPHDGWTRPGVLVAVAAAIAGIGLFIWWERRTPHPMLDMKLFRNPLFSSSSAAVTIAFFALGGSFFLLAQLFQLVLEYGELQSALATLPIMLPMLLLSPLVPRVAAAIGSRFTVGLGLVIIATGFLLCSTWDGDTGYWGILLPLFVVIFGMVFVMPPATNLIIASVPKNRSGMGSAMNDTVRELGVSIGIAVLGSLIARGYSNGIGEATGGLQQEAAAAAESSFPAAVQGVAPALEQQAGPAVTERFVDLATDAWMTGMNWAMLAAAGLAAVAAIGTLIAMPSKRREPEFIIAPQDTPQPAHV</sequence>
<name>A0ABN1VL28_9PSEU</name>
<dbReference type="SUPFAM" id="SSF103473">
    <property type="entry name" value="MFS general substrate transporter"/>
    <property type="match status" value="1"/>
</dbReference>
<evidence type="ECO:0000256" key="5">
    <source>
        <dbReference type="SAM" id="Phobius"/>
    </source>
</evidence>
<feature type="domain" description="Major facilitator superfamily (MFS) profile" evidence="6">
    <location>
        <begin position="41"/>
        <end position="533"/>
    </location>
</feature>
<keyword evidence="3 5" id="KW-1133">Transmembrane helix</keyword>
<dbReference type="Gene3D" id="1.20.1250.20">
    <property type="entry name" value="MFS general substrate transporter like domains"/>
    <property type="match status" value="2"/>
</dbReference>
<evidence type="ECO:0000259" key="6">
    <source>
        <dbReference type="PROSITE" id="PS50850"/>
    </source>
</evidence>
<feature type="transmembrane region" description="Helical" evidence="5">
    <location>
        <begin position="432"/>
        <end position="450"/>
    </location>
</feature>